<dbReference type="Proteomes" id="UP000094527">
    <property type="component" value="Unassembled WGS sequence"/>
</dbReference>
<evidence type="ECO:0000313" key="2">
    <source>
        <dbReference type="EMBL" id="ODM98134.1"/>
    </source>
</evidence>
<protein>
    <submittedName>
        <fullName evidence="2">Uncharacterized protein</fullName>
    </submittedName>
</protein>
<organism evidence="2 3">
    <name type="scientific">Orchesella cincta</name>
    <name type="common">Springtail</name>
    <name type="synonym">Podura cincta</name>
    <dbReference type="NCBI Taxonomy" id="48709"/>
    <lineage>
        <taxon>Eukaryota</taxon>
        <taxon>Metazoa</taxon>
        <taxon>Ecdysozoa</taxon>
        <taxon>Arthropoda</taxon>
        <taxon>Hexapoda</taxon>
        <taxon>Collembola</taxon>
        <taxon>Entomobryomorpha</taxon>
        <taxon>Entomobryoidea</taxon>
        <taxon>Orchesellidae</taxon>
        <taxon>Orchesellinae</taxon>
        <taxon>Orchesella</taxon>
    </lineage>
</organism>
<accession>A0A1D2MZ97</accession>
<name>A0A1D2MZ97_ORCCI</name>
<gene>
    <name evidence="2" type="ORF">Ocin01_08563</name>
</gene>
<dbReference type="AlphaFoldDB" id="A0A1D2MZ97"/>
<feature type="compositionally biased region" description="Acidic residues" evidence="1">
    <location>
        <begin position="185"/>
        <end position="200"/>
    </location>
</feature>
<evidence type="ECO:0000256" key="1">
    <source>
        <dbReference type="SAM" id="MobiDB-lite"/>
    </source>
</evidence>
<sequence>MVPHGYLSDTEREGTGGDLESMKCKEKEFYKSLKEKTLIGLPFIQTEDLSCFIMRLCPVFKSAITIKPVRRRPKKPSQSKKVENKPMEEVNKQMEAESKPMEVESKPMEDESKPMKAESKQTDMASKVERRSVRTPKVPKPNPYDKAPSGFLGMQLPSDDEEDMDWDTEEDLDASSSSDSNSNESGDEEDDGSSSGDEDLFTPIKVVRRKV</sequence>
<feature type="region of interest" description="Disordered" evidence="1">
    <location>
        <begin position="70"/>
        <end position="211"/>
    </location>
</feature>
<reference evidence="2 3" key="1">
    <citation type="journal article" date="2016" name="Genome Biol. Evol.">
        <title>Gene Family Evolution Reflects Adaptation to Soil Environmental Stressors in the Genome of the Collembolan Orchesella cincta.</title>
        <authorList>
            <person name="Faddeeva-Vakhrusheva A."/>
            <person name="Derks M.F."/>
            <person name="Anvar S.Y."/>
            <person name="Agamennone V."/>
            <person name="Suring W."/>
            <person name="Smit S."/>
            <person name="van Straalen N.M."/>
            <person name="Roelofs D."/>
        </authorList>
    </citation>
    <scope>NUCLEOTIDE SEQUENCE [LARGE SCALE GENOMIC DNA]</scope>
    <source>
        <tissue evidence="2">Mixed pool</tissue>
    </source>
</reference>
<evidence type="ECO:0000313" key="3">
    <source>
        <dbReference type="Proteomes" id="UP000094527"/>
    </source>
</evidence>
<keyword evidence="3" id="KW-1185">Reference proteome</keyword>
<feature type="compositionally biased region" description="Acidic residues" evidence="1">
    <location>
        <begin position="158"/>
        <end position="173"/>
    </location>
</feature>
<comment type="caution">
    <text evidence="2">The sequence shown here is derived from an EMBL/GenBank/DDBJ whole genome shotgun (WGS) entry which is preliminary data.</text>
</comment>
<proteinExistence type="predicted"/>
<feature type="compositionally biased region" description="Low complexity" evidence="1">
    <location>
        <begin position="174"/>
        <end position="184"/>
    </location>
</feature>
<feature type="compositionally biased region" description="Basic and acidic residues" evidence="1">
    <location>
        <begin position="80"/>
        <end position="132"/>
    </location>
</feature>
<dbReference type="EMBL" id="LJIJ01000380">
    <property type="protein sequence ID" value="ODM98134.1"/>
    <property type="molecule type" value="Genomic_DNA"/>
</dbReference>